<name>A0A6C0I9C1_9ZZZZ</name>
<proteinExistence type="predicted"/>
<dbReference type="EMBL" id="MN740144">
    <property type="protein sequence ID" value="QHT89611.1"/>
    <property type="molecule type" value="Genomic_DNA"/>
</dbReference>
<reference evidence="1" key="1">
    <citation type="journal article" date="2020" name="Nature">
        <title>Giant virus diversity and host interactions through global metagenomics.</title>
        <authorList>
            <person name="Schulz F."/>
            <person name="Roux S."/>
            <person name="Paez-Espino D."/>
            <person name="Jungbluth S."/>
            <person name="Walsh D.A."/>
            <person name="Denef V.J."/>
            <person name="McMahon K.D."/>
            <person name="Konstantinidis K.T."/>
            <person name="Eloe-Fadrosh E.A."/>
            <person name="Kyrpides N.C."/>
            <person name="Woyke T."/>
        </authorList>
    </citation>
    <scope>NUCLEOTIDE SEQUENCE</scope>
    <source>
        <strain evidence="1">GVMAG-M-3300023184-60</strain>
    </source>
</reference>
<protein>
    <submittedName>
        <fullName evidence="1">Uncharacterized protein</fullName>
    </submittedName>
</protein>
<accession>A0A6C0I9C1</accession>
<organism evidence="1">
    <name type="scientific">viral metagenome</name>
    <dbReference type="NCBI Taxonomy" id="1070528"/>
    <lineage>
        <taxon>unclassified sequences</taxon>
        <taxon>metagenomes</taxon>
        <taxon>organismal metagenomes</taxon>
    </lineage>
</organism>
<sequence length="310" mass="36433">MSYIDDTRIHEQFEKINSKTSDPPNTTNIPFFNITDKIIDKINDDKYLIKIGFRELLAYASPIVFNRELEQTKIDELYASITNGYAIPFTIDAIYDKKSKIDEKIIKIINGNHRHGAIQKYITAHDKYFSCDYKIYVWIYAVDECETTNVKQSIELYTKINNHLPFKEPIIVDINVMEFLNKLCRQKRFKGLILSNQCETSRQPRINKKELFNLLNTNKDILESFLSKYSVNKNNLIISEDILSQFIENINEINHLLSLKGINSLYSDTQLSQNRTYYEQAVEVGFYLNLKKSNYPKEIWIKYLCNPTDI</sequence>
<evidence type="ECO:0000313" key="1">
    <source>
        <dbReference type="EMBL" id="QHT89611.1"/>
    </source>
</evidence>
<dbReference type="AlphaFoldDB" id="A0A6C0I9C1"/>